<gene>
    <name evidence="3" type="ORF">GNZ21_08695</name>
</gene>
<dbReference type="InterPro" id="IPR011256">
    <property type="entry name" value="Reg_factor_effector_dom_sf"/>
</dbReference>
<dbReference type="Proteomes" id="UP000460157">
    <property type="component" value="Unassembled WGS sequence"/>
</dbReference>
<dbReference type="Pfam" id="PF06445">
    <property type="entry name" value="GyrI-like"/>
    <property type="match status" value="1"/>
</dbReference>
<dbReference type="SUPFAM" id="SSF55136">
    <property type="entry name" value="Probable bacterial effector-binding domain"/>
    <property type="match status" value="1"/>
</dbReference>
<dbReference type="InterPro" id="IPR029442">
    <property type="entry name" value="GyrI-like"/>
</dbReference>
<dbReference type="OrthoDB" id="4772335at2"/>
<comment type="caution">
    <text evidence="3">The sequence shown here is derived from an EMBL/GenBank/DDBJ whole genome shotgun (WGS) entry which is preliminary data.</text>
</comment>
<dbReference type="EMBL" id="WRPM01000064">
    <property type="protein sequence ID" value="MVT26428.1"/>
    <property type="molecule type" value="Genomic_DNA"/>
</dbReference>
<evidence type="ECO:0000313" key="4">
    <source>
        <dbReference type="Proteomes" id="UP000460157"/>
    </source>
</evidence>
<dbReference type="PIRSF" id="PIRSF031644">
    <property type="entry name" value="UCP031644"/>
    <property type="match status" value="1"/>
</dbReference>
<dbReference type="AlphaFoldDB" id="A0A7K1UIX2"/>
<evidence type="ECO:0000259" key="2">
    <source>
        <dbReference type="Pfam" id="PF06445"/>
    </source>
</evidence>
<keyword evidence="4" id="KW-1185">Reference proteome</keyword>
<sequence>MGRSGCGHDDAGGSPPRPKVDFKRSLDSYRAKPGAFRVVDVPPMRYLMVDGHGDPNTSTSYAQAREALYPVAYSVKFASQQELGRDYVVPPLEGLWWAENMDVFTVARDKSQWNWTMMLMVPEWVETTMVQAAVQSVGTKRRPTRLGDLRLETLAEGRCVQTLHIGAFDDEGPVLARMHEEFIPAQGLRMTGEHHEVYFSDPRRTSPAKLRTLLRQPVSAAS</sequence>
<proteinExistence type="predicted"/>
<feature type="region of interest" description="Disordered" evidence="1">
    <location>
        <begin position="1"/>
        <end position="22"/>
    </location>
</feature>
<accession>A0A7K1UIX2</accession>
<feature type="domain" description="GyrI-like small molecule binding" evidence="2">
    <location>
        <begin position="36"/>
        <end position="217"/>
    </location>
</feature>
<evidence type="ECO:0000313" key="3">
    <source>
        <dbReference type="EMBL" id="MVT26428.1"/>
    </source>
</evidence>
<feature type="compositionally biased region" description="Basic and acidic residues" evidence="1">
    <location>
        <begin position="1"/>
        <end position="11"/>
    </location>
</feature>
<name>A0A7K1UIX2_9MICC</name>
<protein>
    <recommendedName>
        <fullName evidence="2">GyrI-like small molecule binding domain-containing protein</fullName>
    </recommendedName>
</protein>
<dbReference type="RefSeq" id="WP_157323369.1">
    <property type="nucleotide sequence ID" value="NZ_BMFX01000025.1"/>
</dbReference>
<dbReference type="Gene3D" id="3.20.80.10">
    <property type="entry name" value="Regulatory factor, effector binding domain"/>
    <property type="match status" value="1"/>
</dbReference>
<organism evidence="3 4">
    <name type="scientific">Nesterenkonia alkaliphila</name>
    <dbReference type="NCBI Taxonomy" id="1463631"/>
    <lineage>
        <taxon>Bacteria</taxon>
        <taxon>Bacillati</taxon>
        <taxon>Actinomycetota</taxon>
        <taxon>Actinomycetes</taxon>
        <taxon>Micrococcales</taxon>
        <taxon>Micrococcaceae</taxon>
        <taxon>Nesterenkonia</taxon>
    </lineage>
</organism>
<reference evidence="3 4" key="1">
    <citation type="submission" date="2019-12" db="EMBL/GenBank/DDBJ databases">
        <title>Nesterenkonia muleiensis sp. nov., a novel actinobacterium isolated from sap of Populus euphratica.</title>
        <authorList>
            <person name="Wang R."/>
        </authorList>
    </citation>
    <scope>NUCLEOTIDE SEQUENCE [LARGE SCALE GENOMIC DNA]</scope>
    <source>
        <strain evidence="3 4">F10</strain>
    </source>
</reference>
<dbReference type="InterPro" id="IPR008319">
    <property type="entry name" value="GyrI-like_CCH_Lin2189-like"/>
</dbReference>
<evidence type="ECO:0000256" key="1">
    <source>
        <dbReference type="SAM" id="MobiDB-lite"/>
    </source>
</evidence>